<dbReference type="AlphaFoldDB" id="A0A7X6M1Q6"/>
<keyword evidence="2" id="KW-1185">Reference proteome</keyword>
<dbReference type="EMBL" id="JAAXPE010000021">
    <property type="protein sequence ID" value="NKY87747.1"/>
    <property type="molecule type" value="Genomic_DNA"/>
</dbReference>
<evidence type="ECO:0000313" key="2">
    <source>
        <dbReference type="Proteomes" id="UP000523447"/>
    </source>
</evidence>
<reference evidence="1 2" key="1">
    <citation type="submission" date="2020-04" db="EMBL/GenBank/DDBJ databases">
        <title>MicrobeNet Type strains.</title>
        <authorList>
            <person name="Nicholson A.C."/>
        </authorList>
    </citation>
    <scope>NUCLEOTIDE SEQUENCE [LARGE SCALE GENOMIC DNA]</scope>
    <source>
        <strain evidence="1 2">DSM 44445</strain>
    </source>
</reference>
<comment type="caution">
    <text evidence="1">The sequence shown here is derived from an EMBL/GenBank/DDBJ whole genome shotgun (WGS) entry which is preliminary data.</text>
</comment>
<name>A0A7X6M1Q6_9NOCA</name>
<organism evidence="1 2">
    <name type="scientific">Nocardia veterana</name>
    <dbReference type="NCBI Taxonomy" id="132249"/>
    <lineage>
        <taxon>Bacteria</taxon>
        <taxon>Bacillati</taxon>
        <taxon>Actinomycetota</taxon>
        <taxon>Actinomycetes</taxon>
        <taxon>Mycobacteriales</taxon>
        <taxon>Nocardiaceae</taxon>
        <taxon>Nocardia</taxon>
    </lineage>
</organism>
<accession>A0A7X6M1Q6</accession>
<evidence type="ECO:0000313" key="1">
    <source>
        <dbReference type="EMBL" id="NKY87747.1"/>
    </source>
</evidence>
<sequence length="356" mass="39252">MHQAPWPFRFAATSDHRFYDRYWFAGVDPEGRAGFLSGMAFYKNMHVCDGYGAVQAGRRQHNARWSRPLAADLEATAVGDLSVEVLEPYRQLRVRWSGATTPLSADLVYSSSFDPYTEEHYLDASTGRITQEITRYNQIGRWNGWLSVDDERIDVRDWWGVRDHSWGVRPGVGGLDRSVADPAAGRAAPMLHAVLYCATADTSICISRREDAAGRVTYLDGEVIGSDGTHATVIRADLSPRFVDGARVYESVSLHVDCDDGRSFDIEAAPLLEPWAYAGTGYDGGFDDGRGLGVPRGEIAEHDVYDLVPPEQVLLGGNSTPSGHREQFATVRVDGVRTTGYCTVMTRGALPHYGLD</sequence>
<proteinExistence type="predicted"/>
<gene>
    <name evidence="1" type="ORF">HGA07_19190</name>
</gene>
<protein>
    <submittedName>
        <fullName evidence="1">Uncharacterized protein</fullName>
    </submittedName>
</protein>
<dbReference type="Proteomes" id="UP000523447">
    <property type="component" value="Unassembled WGS sequence"/>
</dbReference>